<sequence length="93" mass="10430">MVGAERQQEHEECLIDDESANPAVCCEEITWPQCSHYSCHPPRHGDAMATHKRAPVHCVQIDHRGVCGQCESPQQCRGQRCNMRAAQRPVPVP</sequence>
<protein>
    <submittedName>
        <fullName evidence="1">Uncharacterized protein</fullName>
    </submittedName>
</protein>
<proteinExistence type="predicted"/>
<reference evidence="1" key="1">
    <citation type="journal article" date="2023" name="Science">
        <title>Genome structures resolve the early diversification of teleost fishes.</title>
        <authorList>
            <person name="Parey E."/>
            <person name="Louis A."/>
            <person name="Montfort J."/>
            <person name="Bouchez O."/>
            <person name="Roques C."/>
            <person name="Iampietro C."/>
            <person name="Lluch J."/>
            <person name="Castinel A."/>
            <person name="Donnadieu C."/>
            <person name="Desvignes T."/>
            <person name="Floi Bucao C."/>
            <person name="Jouanno E."/>
            <person name="Wen M."/>
            <person name="Mejri S."/>
            <person name="Dirks R."/>
            <person name="Jansen H."/>
            <person name="Henkel C."/>
            <person name="Chen W.J."/>
            <person name="Zahm M."/>
            <person name="Cabau C."/>
            <person name="Klopp C."/>
            <person name="Thompson A.W."/>
            <person name="Robinson-Rechavi M."/>
            <person name="Braasch I."/>
            <person name="Lecointre G."/>
            <person name="Bobe J."/>
            <person name="Postlethwait J.H."/>
            <person name="Berthelot C."/>
            <person name="Roest Crollius H."/>
            <person name="Guiguen Y."/>
        </authorList>
    </citation>
    <scope>NUCLEOTIDE SEQUENCE</scope>
    <source>
        <strain evidence="1">WJC10195</strain>
    </source>
</reference>
<dbReference type="EMBL" id="JAINUF010000018">
    <property type="protein sequence ID" value="KAJ8338314.1"/>
    <property type="molecule type" value="Genomic_DNA"/>
</dbReference>
<comment type="caution">
    <text evidence="1">The sequence shown here is derived from an EMBL/GenBank/DDBJ whole genome shotgun (WGS) entry which is preliminary data.</text>
</comment>
<organism evidence="1 2">
    <name type="scientific">Synaphobranchus kaupii</name>
    <name type="common">Kaup's arrowtooth eel</name>
    <dbReference type="NCBI Taxonomy" id="118154"/>
    <lineage>
        <taxon>Eukaryota</taxon>
        <taxon>Metazoa</taxon>
        <taxon>Chordata</taxon>
        <taxon>Craniata</taxon>
        <taxon>Vertebrata</taxon>
        <taxon>Euteleostomi</taxon>
        <taxon>Actinopterygii</taxon>
        <taxon>Neopterygii</taxon>
        <taxon>Teleostei</taxon>
        <taxon>Anguilliformes</taxon>
        <taxon>Synaphobranchidae</taxon>
        <taxon>Synaphobranchus</taxon>
    </lineage>
</organism>
<keyword evidence="2" id="KW-1185">Reference proteome</keyword>
<evidence type="ECO:0000313" key="2">
    <source>
        <dbReference type="Proteomes" id="UP001152622"/>
    </source>
</evidence>
<name>A0A9Q1EGF6_SYNKA</name>
<dbReference type="Proteomes" id="UP001152622">
    <property type="component" value="Chromosome 18"/>
</dbReference>
<accession>A0A9Q1EGF6</accession>
<gene>
    <name evidence="1" type="ORF">SKAU_G00372800</name>
</gene>
<evidence type="ECO:0000313" key="1">
    <source>
        <dbReference type="EMBL" id="KAJ8338314.1"/>
    </source>
</evidence>
<dbReference type="AlphaFoldDB" id="A0A9Q1EGF6"/>